<comment type="caution">
    <text evidence="2">The sequence shown here is derived from an EMBL/GenBank/DDBJ whole genome shotgun (WGS) entry which is preliminary data.</text>
</comment>
<keyword evidence="1" id="KW-0472">Membrane</keyword>
<feature type="transmembrane region" description="Helical" evidence="1">
    <location>
        <begin position="46"/>
        <end position="66"/>
    </location>
</feature>
<dbReference type="Proteomes" id="UP001177120">
    <property type="component" value="Unassembled WGS sequence"/>
</dbReference>
<dbReference type="RefSeq" id="WP_205492207.1">
    <property type="nucleotide sequence ID" value="NZ_JAFHAP010000001.1"/>
</dbReference>
<dbReference type="Pfam" id="PF09527">
    <property type="entry name" value="ATPase_gene1"/>
    <property type="match status" value="1"/>
</dbReference>
<evidence type="ECO:0000256" key="1">
    <source>
        <dbReference type="SAM" id="Phobius"/>
    </source>
</evidence>
<feature type="transmembrane region" description="Helical" evidence="1">
    <location>
        <begin position="12"/>
        <end position="34"/>
    </location>
</feature>
<protein>
    <submittedName>
        <fullName evidence="2">AtpZ/AtpI family protein</fullName>
    </submittedName>
</protein>
<dbReference type="EMBL" id="JAFHAP010000001">
    <property type="protein sequence ID" value="MBN2908058.1"/>
    <property type="molecule type" value="Genomic_DNA"/>
</dbReference>
<reference evidence="2" key="1">
    <citation type="journal article" date="2024" name="Int. J. Syst. Evol. Microbiol.">
        <title>Polycladomyces zharkentensis sp. nov., a novel thermophilic cellulose- and starch-degrading member of the Bacillota from a geothermal aquifer in Kazakhstan.</title>
        <authorList>
            <person name="Mashzhan A."/>
            <person name="Kistaubayeva A."/>
            <person name="Javier-Lopez R."/>
            <person name="Bissenova U."/>
            <person name="Bissenbay A."/>
            <person name="Birkeland N.K."/>
        </authorList>
    </citation>
    <scope>NUCLEOTIDE SEQUENCE</scope>
    <source>
        <strain evidence="2">ZKZ2T</strain>
    </source>
</reference>
<keyword evidence="1" id="KW-0812">Transmembrane</keyword>
<keyword evidence="3" id="KW-1185">Reference proteome</keyword>
<proteinExistence type="predicted"/>
<organism evidence="2 3">
    <name type="scientific">Polycladomyces zharkentensis</name>
    <dbReference type="NCBI Taxonomy" id="2807616"/>
    <lineage>
        <taxon>Bacteria</taxon>
        <taxon>Bacillati</taxon>
        <taxon>Bacillota</taxon>
        <taxon>Bacilli</taxon>
        <taxon>Bacillales</taxon>
        <taxon>Thermoactinomycetaceae</taxon>
        <taxon>Polycladomyces</taxon>
    </lineage>
</organism>
<name>A0ABS2WEU9_9BACL</name>
<keyword evidence="1" id="KW-1133">Transmembrane helix</keyword>
<evidence type="ECO:0000313" key="2">
    <source>
        <dbReference type="EMBL" id="MBN2908058.1"/>
    </source>
</evidence>
<accession>A0ABS2WEU9</accession>
<sequence>MKESTDNPWKMMAIAGMVGLEVVFLAVGGSWLGWLLDERWHTRPVLLVTGMLLGFILGIASVVYTIKALLRE</sequence>
<evidence type="ECO:0000313" key="3">
    <source>
        <dbReference type="Proteomes" id="UP001177120"/>
    </source>
</evidence>
<dbReference type="InterPro" id="IPR032820">
    <property type="entry name" value="ATPase_put"/>
</dbReference>
<gene>
    <name evidence="2" type="ORF">JQC72_00785</name>
</gene>